<proteinExistence type="predicted"/>
<keyword evidence="2" id="KW-1185">Reference proteome</keyword>
<dbReference type="Proteomes" id="UP000542674">
    <property type="component" value="Unassembled WGS sequence"/>
</dbReference>
<evidence type="ECO:0000313" key="2">
    <source>
        <dbReference type="Proteomes" id="UP000542674"/>
    </source>
</evidence>
<sequence>MTEQSEKALTLTLELEPRIAFALTTVARLDQVEIAEALQRLISVGFEVYAAEKLDGLAVAIQNRSWLEPIFLPR</sequence>
<dbReference type="EMBL" id="JACHJS010000001">
    <property type="protein sequence ID" value="MBB4968645.1"/>
    <property type="molecule type" value="Genomic_DNA"/>
</dbReference>
<dbReference type="RefSeq" id="WP_184674340.1">
    <property type="nucleotide sequence ID" value="NZ_BAABAI010000006.1"/>
</dbReference>
<accession>A0A7W7WYP0</accession>
<evidence type="ECO:0000313" key="1">
    <source>
        <dbReference type="EMBL" id="MBB4968645.1"/>
    </source>
</evidence>
<gene>
    <name evidence="1" type="ORF">F4559_006004</name>
</gene>
<protein>
    <submittedName>
        <fullName evidence="1">Uncharacterized protein</fullName>
    </submittedName>
</protein>
<organism evidence="1 2">
    <name type="scientific">Saccharothrix violaceirubra</name>
    <dbReference type="NCBI Taxonomy" id="413306"/>
    <lineage>
        <taxon>Bacteria</taxon>
        <taxon>Bacillati</taxon>
        <taxon>Actinomycetota</taxon>
        <taxon>Actinomycetes</taxon>
        <taxon>Pseudonocardiales</taxon>
        <taxon>Pseudonocardiaceae</taxon>
        <taxon>Saccharothrix</taxon>
    </lineage>
</organism>
<reference evidence="1 2" key="1">
    <citation type="submission" date="2020-08" db="EMBL/GenBank/DDBJ databases">
        <title>Sequencing the genomes of 1000 actinobacteria strains.</title>
        <authorList>
            <person name="Klenk H.-P."/>
        </authorList>
    </citation>
    <scope>NUCLEOTIDE SEQUENCE [LARGE SCALE GENOMIC DNA]</scope>
    <source>
        <strain evidence="1 2">DSM 45084</strain>
    </source>
</reference>
<dbReference type="AlphaFoldDB" id="A0A7W7WYP0"/>
<name>A0A7W7WYP0_9PSEU</name>
<comment type="caution">
    <text evidence="1">The sequence shown here is derived from an EMBL/GenBank/DDBJ whole genome shotgun (WGS) entry which is preliminary data.</text>
</comment>